<accession>A0A0H3HYA1</accession>
<evidence type="ECO:0000313" key="2">
    <source>
        <dbReference type="Proteomes" id="UP000008044"/>
    </source>
</evidence>
<sequence length="114" mass="12583">MASTTKPDYRAQFFRYSYDQFGPYTGKRCKQTQDDVTSGHMNRRLCTNPTAPCAGKHPKAPSGVSDRALMQTMQTIPTPALALPDSIVTAKAGYVITVFGTMTRTVDATFRLTR</sequence>
<reference evidence="1 2" key="1">
    <citation type="journal article" date="2012" name="J. Bacteriol.">
        <title>Genome sequence of Pectobacterium sp. strain SCC3193.</title>
        <authorList>
            <person name="Koskinen J.P."/>
            <person name="Laine P."/>
            <person name="Niemi O."/>
            <person name="Nykyri J."/>
            <person name="Harjunpaa H."/>
            <person name="Auvinen P."/>
            <person name="Paulin L."/>
            <person name="Pirhonen M."/>
            <person name="Palva T."/>
            <person name="Holm L."/>
        </authorList>
    </citation>
    <scope>NUCLEOTIDE SEQUENCE [LARGE SCALE GENOMIC DNA]</scope>
    <source>
        <strain evidence="1 2">SCC3193</strain>
    </source>
</reference>
<organism evidence="1 2">
    <name type="scientific">Pectobacterium parmentieri</name>
    <dbReference type="NCBI Taxonomy" id="1905730"/>
    <lineage>
        <taxon>Bacteria</taxon>
        <taxon>Pseudomonadati</taxon>
        <taxon>Pseudomonadota</taxon>
        <taxon>Gammaproteobacteria</taxon>
        <taxon>Enterobacterales</taxon>
        <taxon>Pectobacteriaceae</taxon>
        <taxon>Pectobacterium</taxon>
    </lineage>
</organism>
<proteinExistence type="predicted"/>
<dbReference type="KEGG" id="pec:W5S_0155"/>
<dbReference type="AlphaFoldDB" id="A0A0H3HYA1"/>
<gene>
    <name evidence="1" type="ordered locus">W5S_0155</name>
</gene>
<dbReference type="STRING" id="1905730.W5S_0155"/>
<dbReference type="Proteomes" id="UP000008044">
    <property type="component" value="Chromosome"/>
</dbReference>
<evidence type="ECO:0000313" key="1">
    <source>
        <dbReference type="EMBL" id="AFI88294.1"/>
    </source>
</evidence>
<protein>
    <submittedName>
        <fullName evidence="1">Uncharacterized protein</fullName>
    </submittedName>
</protein>
<name>A0A0H3HYA1_PECPM</name>
<dbReference type="EMBL" id="CP003415">
    <property type="protein sequence ID" value="AFI88294.1"/>
    <property type="molecule type" value="Genomic_DNA"/>
</dbReference>
<dbReference type="HOGENOM" id="CLU_2118733_0_0_6"/>